<evidence type="ECO:0000313" key="1">
    <source>
        <dbReference type="EMBL" id="KAI3357247.1"/>
    </source>
</evidence>
<accession>A0ACB8VQQ9</accession>
<name>A0ACB8VQQ9_9TELE</name>
<evidence type="ECO:0000313" key="2">
    <source>
        <dbReference type="Proteomes" id="UP000831701"/>
    </source>
</evidence>
<keyword evidence="2" id="KW-1185">Reference proteome</keyword>
<dbReference type="Proteomes" id="UP000831701">
    <property type="component" value="Chromosome 19"/>
</dbReference>
<feature type="non-terminal residue" evidence="1">
    <location>
        <position position="180"/>
    </location>
</feature>
<reference evidence="1" key="1">
    <citation type="submission" date="2022-04" db="EMBL/GenBank/DDBJ databases">
        <title>Jade perch genome.</title>
        <authorList>
            <person name="Chao B."/>
        </authorList>
    </citation>
    <scope>NUCLEOTIDE SEQUENCE</scope>
    <source>
        <strain evidence="1">CB-2022</strain>
    </source>
</reference>
<dbReference type="EMBL" id="CM041549">
    <property type="protein sequence ID" value="KAI3357247.1"/>
    <property type="molecule type" value="Genomic_DNA"/>
</dbReference>
<proteinExistence type="predicted"/>
<gene>
    <name evidence="1" type="ORF">L3Q82_015690</name>
</gene>
<protein>
    <submittedName>
        <fullName evidence="1">Uncharacterized protein</fullName>
    </submittedName>
</protein>
<organism evidence="1 2">
    <name type="scientific">Scortum barcoo</name>
    <name type="common">barcoo grunter</name>
    <dbReference type="NCBI Taxonomy" id="214431"/>
    <lineage>
        <taxon>Eukaryota</taxon>
        <taxon>Metazoa</taxon>
        <taxon>Chordata</taxon>
        <taxon>Craniata</taxon>
        <taxon>Vertebrata</taxon>
        <taxon>Euteleostomi</taxon>
        <taxon>Actinopterygii</taxon>
        <taxon>Neopterygii</taxon>
        <taxon>Teleostei</taxon>
        <taxon>Neoteleostei</taxon>
        <taxon>Acanthomorphata</taxon>
        <taxon>Eupercaria</taxon>
        <taxon>Centrarchiformes</taxon>
        <taxon>Terapontoidei</taxon>
        <taxon>Terapontidae</taxon>
        <taxon>Scortum</taxon>
    </lineage>
</organism>
<comment type="caution">
    <text evidence="1">The sequence shown here is derived from an EMBL/GenBank/DDBJ whole genome shotgun (WGS) entry which is preliminary data.</text>
</comment>
<sequence length="180" mass="19994">MSRITEPDDLERPPEMDGIRPQHSAHGGRGEAVQKDLGSSLADAPQRSRTDEGCHGPLMLMLQVRRSGFLRRTSLLISTPGNWIFASWDPSQTQSKLKTVKECPLVPATKPPLPLRIVDGGPVYTVKKLLAVRKRGQGSQFLVDWEAYGPEEKSWIPASFIVDRSLIDNFYKGHPDQPGP</sequence>